<accession>A0ACC1I4J9</accession>
<sequence length="668" mass="72238">MLNSSNSQSNTSSNNITDESRAVTHFIILVPGTGPHREDERPKGSFLKKAKRFREIFQETCKREFADTDAYVEMMPIDYHADIQALETTNQRMIKATLPSIPWIRTMDNEIIGDILYYFSTFHGRIMLKTVINKLNAAYDTFMTSNPAFSGSISLVAHSLGGLICYEILYYMNKLNSEEPGNFGAHEAQRYMGLPSLRFSPDRLFTLGSPMGGGMVFRNQCMAEYHMGAVGYHNIFHPFDPFGYRTEPLCDEYYANSPAVPITVGQTETQSMVGALLGRGTGDVQGSAAAAAAGSAKNGRRISSLLGESMADFGKNVVDAVRWAAKSSVALPIHAVTSKVTTAQRRSSMDQEKPPRHRRLSLFGPIFSDTHAAPASASAGNKPAHGDSSLGALEDGDTGQHEDALEKQKGISRLLPGLKSFTFGRRHSHGSSQRRCSLPSDSANMSPDDKKAMTKTFFEERVRREIDSSDDNDSGGAGVSRSASSSSIVSISIKSHLAATMGAMAASTSAAESPSPPALQPSDERASIGHTRARQSAAKPPSQMVTGDSAHTIIGARKLSPQQTQEEKQNERLTTGSAEPDTRRQSSRRNGSMTPDDMLDQLMHLFGPSRPPDRDQQMAESQGLPLSSRLMAARELGGTRAGAPIRDHIIAASTIALLGGRSRSSASA</sequence>
<gene>
    <name evidence="1" type="ORF">LPJ66_008999</name>
</gene>
<name>A0ACC1I4J9_9FUNG</name>
<reference evidence="1" key="1">
    <citation type="submission" date="2022-07" db="EMBL/GenBank/DDBJ databases">
        <title>Phylogenomic reconstructions and comparative analyses of Kickxellomycotina fungi.</title>
        <authorList>
            <person name="Reynolds N.K."/>
            <person name="Stajich J.E."/>
            <person name="Barry K."/>
            <person name="Grigoriev I.V."/>
            <person name="Crous P."/>
            <person name="Smith M.E."/>
        </authorList>
    </citation>
    <scope>NUCLEOTIDE SEQUENCE</scope>
    <source>
        <strain evidence="1">Benny 63K</strain>
    </source>
</reference>
<dbReference type="Proteomes" id="UP001150581">
    <property type="component" value="Unassembled WGS sequence"/>
</dbReference>
<proteinExistence type="predicted"/>
<evidence type="ECO:0000313" key="2">
    <source>
        <dbReference type="Proteomes" id="UP001150581"/>
    </source>
</evidence>
<comment type="caution">
    <text evidence="1">The sequence shown here is derived from an EMBL/GenBank/DDBJ whole genome shotgun (WGS) entry which is preliminary data.</text>
</comment>
<keyword evidence="2" id="KW-1185">Reference proteome</keyword>
<evidence type="ECO:0000313" key="1">
    <source>
        <dbReference type="EMBL" id="KAJ1887660.1"/>
    </source>
</evidence>
<dbReference type="EMBL" id="JANBPG010001940">
    <property type="protein sequence ID" value="KAJ1887660.1"/>
    <property type="molecule type" value="Genomic_DNA"/>
</dbReference>
<protein>
    <submittedName>
        <fullName evidence="1">Uncharacterized protein</fullName>
    </submittedName>
</protein>
<organism evidence="1 2">
    <name type="scientific">Kickxella alabastrina</name>
    <dbReference type="NCBI Taxonomy" id="61397"/>
    <lineage>
        <taxon>Eukaryota</taxon>
        <taxon>Fungi</taxon>
        <taxon>Fungi incertae sedis</taxon>
        <taxon>Zoopagomycota</taxon>
        <taxon>Kickxellomycotina</taxon>
        <taxon>Kickxellomycetes</taxon>
        <taxon>Kickxellales</taxon>
        <taxon>Kickxellaceae</taxon>
        <taxon>Kickxella</taxon>
    </lineage>
</organism>